<dbReference type="RefSeq" id="WP_069937918.1">
    <property type="nucleotide sequence ID" value="NZ_MAMP01000015.1"/>
</dbReference>
<dbReference type="OrthoDB" id="9803907at2"/>
<organism evidence="6 7">
    <name type="scientific">Domibacillus iocasae</name>
    <dbReference type="NCBI Taxonomy" id="1714016"/>
    <lineage>
        <taxon>Bacteria</taxon>
        <taxon>Bacillati</taxon>
        <taxon>Bacillota</taxon>
        <taxon>Bacilli</taxon>
        <taxon>Bacillales</taxon>
        <taxon>Bacillaceae</taxon>
        <taxon>Domibacillus</taxon>
    </lineage>
</organism>
<evidence type="ECO:0000313" key="6">
    <source>
        <dbReference type="EMBL" id="OES45462.1"/>
    </source>
</evidence>
<keyword evidence="3 4" id="KW-0067">ATP-binding</keyword>
<evidence type="ECO:0000256" key="3">
    <source>
        <dbReference type="ARBA" id="ARBA00022840"/>
    </source>
</evidence>
<dbReference type="PANTHER" id="PTHR43585:SF2">
    <property type="entry name" value="ATP-GRASP ENZYME FSQD"/>
    <property type="match status" value="1"/>
</dbReference>
<dbReference type="Gene3D" id="3.30.470.20">
    <property type="entry name" value="ATP-grasp fold, B domain"/>
    <property type="match status" value="1"/>
</dbReference>
<evidence type="ECO:0000313" key="7">
    <source>
        <dbReference type="Proteomes" id="UP000095658"/>
    </source>
</evidence>
<dbReference type="GO" id="GO:0046872">
    <property type="term" value="F:metal ion binding"/>
    <property type="evidence" value="ECO:0007669"/>
    <property type="project" value="InterPro"/>
</dbReference>
<comment type="caution">
    <text evidence="6">The sequence shown here is derived from an EMBL/GenBank/DDBJ whole genome shotgun (WGS) entry which is preliminary data.</text>
</comment>
<dbReference type="AlphaFoldDB" id="A0A1E7DQV1"/>
<dbReference type="PANTHER" id="PTHR43585">
    <property type="entry name" value="FUMIPYRROLE BIOSYNTHESIS PROTEIN C"/>
    <property type="match status" value="1"/>
</dbReference>
<dbReference type="InterPro" id="IPR011761">
    <property type="entry name" value="ATP-grasp"/>
</dbReference>
<keyword evidence="1" id="KW-0436">Ligase</keyword>
<feature type="domain" description="ATP-grasp" evidence="5">
    <location>
        <begin position="78"/>
        <end position="285"/>
    </location>
</feature>
<keyword evidence="7" id="KW-1185">Reference proteome</keyword>
<proteinExistence type="predicted"/>
<reference evidence="6 7" key="1">
    <citation type="submission" date="2016-06" db="EMBL/GenBank/DDBJ databases">
        <title>Domibacillus iocasae genome sequencing.</title>
        <authorList>
            <person name="Verma A."/>
            <person name="Pal Y."/>
            <person name="Ojha A.K."/>
            <person name="Krishnamurthi S."/>
        </authorList>
    </citation>
    <scope>NUCLEOTIDE SEQUENCE [LARGE SCALE GENOMIC DNA]</scope>
    <source>
        <strain evidence="6 7">DSM 29979</strain>
    </source>
</reference>
<accession>A0A1E7DQV1</accession>
<keyword evidence="2 4" id="KW-0547">Nucleotide-binding</keyword>
<name>A0A1E7DQV1_9BACI</name>
<dbReference type="Pfam" id="PF13535">
    <property type="entry name" value="ATP-grasp_4"/>
    <property type="match status" value="1"/>
</dbReference>
<protein>
    <recommendedName>
        <fullName evidence="5">ATP-grasp domain-containing protein</fullName>
    </recommendedName>
</protein>
<gene>
    <name evidence="6" type="ORF">BA724_17585</name>
</gene>
<evidence type="ECO:0000259" key="5">
    <source>
        <dbReference type="PROSITE" id="PS50975"/>
    </source>
</evidence>
<dbReference type="GO" id="GO:0005524">
    <property type="term" value="F:ATP binding"/>
    <property type="evidence" value="ECO:0007669"/>
    <property type="project" value="UniProtKB-UniRule"/>
</dbReference>
<evidence type="ECO:0000256" key="4">
    <source>
        <dbReference type="PROSITE-ProRule" id="PRU00409"/>
    </source>
</evidence>
<dbReference type="SUPFAM" id="SSF56059">
    <property type="entry name" value="Glutathione synthetase ATP-binding domain-like"/>
    <property type="match status" value="1"/>
</dbReference>
<dbReference type="STRING" id="1714016.BA724_17585"/>
<dbReference type="GO" id="GO:0016874">
    <property type="term" value="F:ligase activity"/>
    <property type="evidence" value="ECO:0007669"/>
    <property type="project" value="UniProtKB-KW"/>
</dbReference>
<dbReference type="EMBL" id="MAMP01000015">
    <property type="protein sequence ID" value="OES45462.1"/>
    <property type="molecule type" value="Genomic_DNA"/>
</dbReference>
<dbReference type="PROSITE" id="PS50975">
    <property type="entry name" value="ATP_GRASP"/>
    <property type="match status" value="1"/>
</dbReference>
<dbReference type="InterPro" id="IPR052032">
    <property type="entry name" value="ATP-dep_AA_Ligase"/>
</dbReference>
<sequence>MMILNEQILSPLLQKTLEHLEVPVLKEENPVNCTAFFDSLGEKQRLLTNSESGLSLLNAYCPDSDQNRWSKLFKNKGKMRAILSNIYPDYFYQVVTADNLFSLQIDRIPFPVVLKPTFGYSSVGVYKVKQKEEWEKALRQFEADIMLSKDLYDPAVINQKNLLIEKWIQGEEYAVDGYYDEQGNPVILNMFKRLFKDEYDTSDRIYYTSKQVIEEIYDQAHSFMTELQKLIPLRNYPIHFEIRKQGDIVIPIEVNPLRFAGAGTTDLGYYAYGHNVYEQYFTQQKPNWKSIIEGMDESIYSFCCAEIPLALSQGLVESVQHEQFQKEFNHVLEYRPIQAAHDRTFAIVFFKSNTLDENRYLLHLNLEPFVQTHDHKKHEMEHIF</sequence>
<dbReference type="Proteomes" id="UP000095658">
    <property type="component" value="Unassembled WGS sequence"/>
</dbReference>
<evidence type="ECO:0000256" key="1">
    <source>
        <dbReference type="ARBA" id="ARBA00022598"/>
    </source>
</evidence>
<evidence type="ECO:0000256" key="2">
    <source>
        <dbReference type="ARBA" id="ARBA00022741"/>
    </source>
</evidence>